<comment type="caution">
    <text evidence="3">The sequence shown here is derived from an EMBL/GenBank/DDBJ whole genome shotgun (WGS) entry which is preliminary data.</text>
</comment>
<dbReference type="Pfam" id="PF05598">
    <property type="entry name" value="DUF772"/>
    <property type="match status" value="1"/>
</dbReference>
<feature type="domain" description="Transposase IS4-like" evidence="1">
    <location>
        <begin position="133"/>
        <end position="388"/>
    </location>
</feature>
<organism evidence="3 4">
    <name type="scientific">candidate division WOR-3 bacterium JGI_Cruoil_03_44_89</name>
    <dbReference type="NCBI Taxonomy" id="1973748"/>
    <lineage>
        <taxon>Bacteria</taxon>
        <taxon>Bacteria division WOR-3</taxon>
    </lineage>
</organism>
<proteinExistence type="predicted"/>
<protein>
    <recommendedName>
        <fullName evidence="5">DDE transposase</fullName>
    </recommendedName>
</protein>
<dbReference type="InterPro" id="IPR002559">
    <property type="entry name" value="Transposase_11"/>
</dbReference>
<feature type="domain" description="Transposase InsH N-terminal" evidence="2">
    <location>
        <begin position="13"/>
        <end position="103"/>
    </location>
</feature>
<accession>A0A235BUY8</accession>
<reference evidence="3 4" key="1">
    <citation type="submission" date="2017-07" db="EMBL/GenBank/DDBJ databases">
        <title>Recovery of genomes from metagenomes via a dereplication, aggregation, and scoring strategy.</title>
        <authorList>
            <person name="Sieber C.M."/>
            <person name="Probst A.J."/>
            <person name="Sharrar A."/>
            <person name="Thomas B.C."/>
            <person name="Hess M."/>
            <person name="Tringe S.G."/>
            <person name="Banfield J.F."/>
        </authorList>
    </citation>
    <scope>NUCLEOTIDE SEQUENCE [LARGE SCALE GENOMIC DNA]</scope>
    <source>
        <strain evidence="3">JGI_Cruoil_03_44_89</strain>
    </source>
</reference>
<evidence type="ECO:0000259" key="1">
    <source>
        <dbReference type="Pfam" id="PF01609"/>
    </source>
</evidence>
<dbReference type="InterPro" id="IPR008490">
    <property type="entry name" value="Transposase_InsH_N"/>
</dbReference>
<name>A0A235BUY8_UNCW3</name>
<evidence type="ECO:0000313" key="3">
    <source>
        <dbReference type="EMBL" id="OYD16138.1"/>
    </source>
</evidence>
<evidence type="ECO:0000259" key="2">
    <source>
        <dbReference type="Pfam" id="PF05598"/>
    </source>
</evidence>
<evidence type="ECO:0000313" key="4">
    <source>
        <dbReference type="Proteomes" id="UP000215215"/>
    </source>
</evidence>
<feature type="non-terminal residue" evidence="3">
    <location>
        <position position="1"/>
    </location>
</feature>
<dbReference type="GO" id="GO:0004803">
    <property type="term" value="F:transposase activity"/>
    <property type="evidence" value="ECO:0007669"/>
    <property type="project" value="InterPro"/>
</dbReference>
<sequence length="414" mass="46622">KKQLSFALLRAVQKIKPDDPLKIVFDFIDWSFIPPLVEKFYSSQGNEAYNPVSIFKCFLLPYFGEARSMNDVAEKLKFDTRLQFLCGFYDGNTPSSGTFSNHKSKWKDDTFYKIMRTLIAQLVAIGVLSGKNIAIDSSHIFAYSNPKKQSDPDARWGCKHEDYYFFGYKIHLVVDTETQLPIDAIVTPGNKADSPYAKPLIKGTKELVSPETAAMDAAYDAHDNYQACVGAGITPIIDFNKRGKKPLPKDPNLFSVLKVPSTGSDLSRIGNNFFCPATNLRLVRDGKDSQRANRQKILCKHKNCPLSSKCKPLKGHGRTFYVYPTCDIRLYGDIPRDSDEWKLLYNLRTSVERCFSELKGQHLLERPKVRGIVSTSIHAFLSIIALLLKRLKDFLLQEKLKTCPAKGGVGIVTA</sequence>
<dbReference type="GO" id="GO:0003677">
    <property type="term" value="F:DNA binding"/>
    <property type="evidence" value="ECO:0007669"/>
    <property type="project" value="InterPro"/>
</dbReference>
<dbReference type="AlphaFoldDB" id="A0A235BUY8"/>
<dbReference type="Pfam" id="PF01609">
    <property type="entry name" value="DDE_Tnp_1"/>
    <property type="match status" value="1"/>
</dbReference>
<dbReference type="PANTHER" id="PTHR33408:SF2">
    <property type="entry name" value="TRANSPOSASE DDE DOMAIN-CONTAINING PROTEIN"/>
    <property type="match status" value="1"/>
</dbReference>
<dbReference type="EMBL" id="NOZQ01000084">
    <property type="protein sequence ID" value="OYD16138.1"/>
    <property type="molecule type" value="Genomic_DNA"/>
</dbReference>
<gene>
    <name evidence="3" type="ORF">CH333_04110</name>
</gene>
<dbReference type="PANTHER" id="PTHR33408">
    <property type="entry name" value="TRANSPOSASE"/>
    <property type="match status" value="1"/>
</dbReference>
<dbReference type="GO" id="GO:0006313">
    <property type="term" value="P:DNA transposition"/>
    <property type="evidence" value="ECO:0007669"/>
    <property type="project" value="InterPro"/>
</dbReference>
<evidence type="ECO:0008006" key="5">
    <source>
        <dbReference type="Google" id="ProtNLM"/>
    </source>
</evidence>
<dbReference type="Proteomes" id="UP000215215">
    <property type="component" value="Unassembled WGS sequence"/>
</dbReference>